<dbReference type="KEGG" id="blr:BRLA_c013260"/>
<dbReference type="InterPro" id="IPR025827">
    <property type="entry name" value="Zn_ribbon_recom_dom"/>
</dbReference>
<dbReference type="HOGENOM" id="CLU_010686_18_16_9"/>
<evidence type="ECO:0000259" key="2">
    <source>
        <dbReference type="PROSITE" id="PS51736"/>
    </source>
</evidence>
<dbReference type="GO" id="GO:0003677">
    <property type="term" value="F:DNA binding"/>
    <property type="evidence" value="ECO:0007669"/>
    <property type="project" value="InterPro"/>
</dbReference>
<dbReference type="RefSeq" id="WP_003338296.1">
    <property type="nucleotide sequence ID" value="NZ_CP007806.1"/>
</dbReference>
<dbReference type="STRING" id="1042163.BRLA_c013260"/>
<dbReference type="Pfam" id="PF00239">
    <property type="entry name" value="Resolvase"/>
    <property type="match status" value="1"/>
</dbReference>
<name>A0A075R2N2_BRELA</name>
<accession>A0A075R2N2</accession>
<gene>
    <name evidence="4" type="ORF">BRLA_c013260</name>
</gene>
<dbReference type="Gene3D" id="3.40.50.1390">
    <property type="entry name" value="Resolvase, N-terminal catalytic domain"/>
    <property type="match status" value="1"/>
</dbReference>
<dbReference type="Gene3D" id="3.90.1750.20">
    <property type="entry name" value="Putative Large Serine Recombinase, Chain B, Domain 2"/>
    <property type="match status" value="1"/>
</dbReference>
<dbReference type="InterPro" id="IPR050639">
    <property type="entry name" value="SSR_resolvase"/>
</dbReference>
<dbReference type="Pfam" id="PF07508">
    <property type="entry name" value="Recombinase"/>
    <property type="match status" value="1"/>
</dbReference>
<dbReference type="PROSITE" id="PS51737">
    <property type="entry name" value="RECOMBINASE_DNA_BIND"/>
    <property type="match status" value="1"/>
</dbReference>
<feature type="domain" description="Resolvase/invertase-type recombinase catalytic" evidence="2">
    <location>
        <begin position="3"/>
        <end position="155"/>
    </location>
</feature>
<evidence type="ECO:0000313" key="4">
    <source>
        <dbReference type="EMBL" id="AIG25666.1"/>
    </source>
</evidence>
<proteinExistence type="predicted"/>
<dbReference type="PANTHER" id="PTHR30461">
    <property type="entry name" value="DNA-INVERTASE FROM LAMBDOID PROPHAGE"/>
    <property type="match status" value="1"/>
</dbReference>
<dbReference type="Pfam" id="PF13408">
    <property type="entry name" value="Zn_ribbon_recom"/>
    <property type="match status" value="1"/>
</dbReference>
<evidence type="ECO:0000313" key="5">
    <source>
        <dbReference type="Proteomes" id="UP000005850"/>
    </source>
</evidence>
<dbReference type="PROSITE" id="PS51736">
    <property type="entry name" value="RECOMBINASES_3"/>
    <property type="match status" value="1"/>
</dbReference>
<feature type="coiled-coil region" evidence="1">
    <location>
        <begin position="385"/>
        <end position="458"/>
    </location>
</feature>
<dbReference type="InterPro" id="IPR011109">
    <property type="entry name" value="DNA_bind_recombinase_dom"/>
</dbReference>
<dbReference type="InterPro" id="IPR006119">
    <property type="entry name" value="Resolv_N"/>
</dbReference>
<feature type="domain" description="Recombinase" evidence="3">
    <location>
        <begin position="163"/>
        <end position="299"/>
    </location>
</feature>
<dbReference type="Proteomes" id="UP000005850">
    <property type="component" value="Chromosome"/>
</dbReference>
<organism evidence="4 5">
    <name type="scientific">Brevibacillus laterosporus LMG 15441</name>
    <dbReference type="NCBI Taxonomy" id="1042163"/>
    <lineage>
        <taxon>Bacteria</taxon>
        <taxon>Bacillati</taxon>
        <taxon>Bacillota</taxon>
        <taxon>Bacilli</taxon>
        <taxon>Bacillales</taxon>
        <taxon>Paenibacillaceae</taxon>
        <taxon>Brevibacillus</taxon>
    </lineage>
</organism>
<keyword evidence="5" id="KW-1185">Reference proteome</keyword>
<dbReference type="InterPro" id="IPR036162">
    <property type="entry name" value="Resolvase-like_N_sf"/>
</dbReference>
<dbReference type="AlphaFoldDB" id="A0A075R2N2"/>
<dbReference type="SMART" id="SM00857">
    <property type="entry name" value="Resolvase"/>
    <property type="match status" value="1"/>
</dbReference>
<sequence>MKRIAIYLRKSRADLEAESRGEGETLAKHKKALLKVAKQLQLNIVRIREEIVSGESLLYRPEMQELLKEVQAHEYDAVLVMDMDRLGRGNMQEQGLILETFRQSKTKIITPRKIYDLEDEWDEEYSEFEAFMARKELKIINRRLQGGRIRSIEDGNYIGTRPPYGYLIEKKGKERYLIPHPEQAPVVKMIFEWYAHDDYQKRLGTSHIANQLNKLGYRTYTEKTWTAPSVLVILKNAVYIGRVQWKKTSYKKSTDVTKKSEKKLRPPEKWIDAKGKHAPLVSEALFYKAQEILQKKYHVPYQLVNGITNPFAGVIKCDLCGSSMVYRPYGNNAPHLKCYNQRCKNKSSRFDYVENAIIKNLKKWLNQYKANWDAYKEPESSTSSIKLKEFAVKSLTRERKELENQKSKLYDLLERGIYDEKTYVDRSHRITSRMDATKAAIIQTQEELRLELQKEKAQHDMIPRVETVIDLYEKTDDPAKKNHLIKSVLDKVIYRKEKHQRNDQFEITLYPKLPQ</sequence>
<evidence type="ECO:0000259" key="3">
    <source>
        <dbReference type="PROSITE" id="PS51737"/>
    </source>
</evidence>
<dbReference type="GO" id="GO:0000150">
    <property type="term" value="F:DNA strand exchange activity"/>
    <property type="evidence" value="ECO:0007669"/>
    <property type="project" value="InterPro"/>
</dbReference>
<evidence type="ECO:0000256" key="1">
    <source>
        <dbReference type="SAM" id="Coils"/>
    </source>
</evidence>
<protein>
    <submittedName>
        <fullName evidence="4">Multiple promoter invertase</fullName>
    </submittedName>
</protein>
<dbReference type="eggNOG" id="COG1961">
    <property type="taxonomic scope" value="Bacteria"/>
</dbReference>
<dbReference type="PANTHER" id="PTHR30461:SF23">
    <property type="entry name" value="DNA RECOMBINASE-RELATED"/>
    <property type="match status" value="1"/>
</dbReference>
<dbReference type="InterPro" id="IPR038109">
    <property type="entry name" value="DNA_bind_recomb_sf"/>
</dbReference>
<dbReference type="CDD" id="cd00338">
    <property type="entry name" value="Ser_Recombinase"/>
    <property type="match status" value="1"/>
</dbReference>
<reference evidence="4 5" key="1">
    <citation type="journal article" date="2011" name="J. Bacteriol.">
        <title>Genome sequence of Brevibacillus laterosporus LMG 15441, a pathogen of invertebrates.</title>
        <authorList>
            <person name="Djukic M."/>
            <person name="Poehlein A."/>
            <person name="Thurmer A."/>
            <person name="Daniel R."/>
        </authorList>
    </citation>
    <scope>NUCLEOTIDE SEQUENCE [LARGE SCALE GENOMIC DNA]</scope>
    <source>
        <strain evidence="4 5">LMG 15441</strain>
    </source>
</reference>
<keyword evidence="1" id="KW-0175">Coiled coil</keyword>
<dbReference type="EMBL" id="CP007806">
    <property type="protein sequence ID" value="AIG25666.1"/>
    <property type="molecule type" value="Genomic_DNA"/>
</dbReference>
<dbReference type="SUPFAM" id="SSF53041">
    <property type="entry name" value="Resolvase-like"/>
    <property type="match status" value="1"/>
</dbReference>